<reference evidence="15" key="1">
    <citation type="submission" date="2017-01" db="EMBL/GenBank/DDBJ databases">
        <title>Comparative genomics of anhydrobiosis in the tardigrade Hypsibius dujardini.</title>
        <authorList>
            <person name="Yoshida Y."/>
            <person name="Koutsovoulos G."/>
            <person name="Laetsch D."/>
            <person name="Stevens L."/>
            <person name="Kumar S."/>
            <person name="Horikawa D."/>
            <person name="Ishino K."/>
            <person name="Komine S."/>
            <person name="Tomita M."/>
            <person name="Blaxter M."/>
            <person name="Arakawa K."/>
        </authorList>
    </citation>
    <scope>NUCLEOTIDE SEQUENCE [LARGE SCALE GENOMIC DNA]</scope>
    <source>
        <strain evidence="15">Z151</strain>
    </source>
</reference>
<dbReference type="InterPro" id="IPR002048">
    <property type="entry name" value="EF_hand_dom"/>
</dbReference>
<evidence type="ECO:0000256" key="6">
    <source>
        <dbReference type="ARBA" id="ARBA00022792"/>
    </source>
</evidence>
<comment type="subcellular location">
    <subcellularLocation>
        <location evidence="1">Mitochondrion inner membrane</location>
        <topology evidence="1">Multi-pass membrane protein</topology>
    </subcellularLocation>
</comment>
<evidence type="ECO:0000256" key="7">
    <source>
        <dbReference type="ARBA" id="ARBA00022837"/>
    </source>
</evidence>
<dbReference type="GO" id="GO:0015183">
    <property type="term" value="F:L-aspartate transmembrane transporter activity"/>
    <property type="evidence" value="ECO:0007669"/>
    <property type="project" value="TreeGrafter"/>
</dbReference>
<dbReference type="GO" id="GO:0005509">
    <property type="term" value="F:calcium ion binding"/>
    <property type="evidence" value="ECO:0007669"/>
    <property type="project" value="InterPro"/>
</dbReference>
<comment type="similarity">
    <text evidence="2">Belongs to the mitochondrial carrier (TC 2.A.29) family.</text>
</comment>
<dbReference type="AlphaFoldDB" id="A0A1W0XC81"/>
<dbReference type="FunFam" id="1.50.40.10:FF:000004">
    <property type="entry name" value="Calcium-binding mitochondrial carrier protein Aralar1"/>
    <property type="match status" value="1"/>
</dbReference>
<dbReference type="Proteomes" id="UP000192578">
    <property type="component" value="Unassembled WGS sequence"/>
</dbReference>
<keyword evidence="5" id="KW-0677">Repeat</keyword>
<evidence type="ECO:0000256" key="4">
    <source>
        <dbReference type="ARBA" id="ARBA00022692"/>
    </source>
</evidence>
<evidence type="ECO:0000256" key="10">
    <source>
        <dbReference type="ARBA" id="ARBA00023136"/>
    </source>
</evidence>
<feature type="repeat" description="Solcar" evidence="12">
    <location>
        <begin position="461"/>
        <end position="545"/>
    </location>
</feature>
<sequence>MDNPNIDLRRFQSLSQDLRKMMQFKEARCESKKSGASGAVVPAKHTVKRADSEKLRQIFNKYASVEKRGDKFMTLDDFVRKYLGLYGTEDYNPETVKVVGSVIDTSKDGFISFAEFQAFEAVLCLPDALYMTAFSLFDTNGSGFVTLDEFERVIKMTTLQQHVPFDFKGDFVNLNFGRDKKRTVSYEEFTEILHDFHEEHAVQAFKQFDSEGKGFIKAMDFYEIMTNVKSHLLTPFVKDNLVAVAGGRGASRVTFPYFMAFNNLLNNMELIKKVFSTVTKNNLRQPLTKEEFLTGSQLWSHITPLEVDILFHIASLRHQSGKLTFDDLEHIAPERVSVPSYHIAEYKAVSDPSERGVFIQIMESAYRFGLGSVAGALGATAVYPIDLVKTRMQNQRSRAHLEELLYKNSYDCFKKVVRYEGLMGLYRGLLPQLVGVAPEKAIKLTMNDFIRDKFMDEDGGIKLWAEVIAGGTAGASQVVFTNPLEIVKIRLQISGEVASGQRVRAGQVIKELGFRGLYKGARACFLRDIPFSAIYFPSYAHAKVAFQDENGHNSVLSLLGAAALAGIPAASLVTPADVIKTRLQVAARKGQTTYSGVMDCARKIWAEEGGRAFWKGAGARVLRSSPQFGVTLMSYELLQRLFKVDFGGTRPSGEDKLVPMKPEHIHRSTNVDHIGGYSLALATFAGVESKFGLFLPRFRTQILPVAPAVAP</sequence>
<evidence type="ECO:0000256" key="2">
    <source>
        <dbReference type="ARBA" id="ARBA00006375"/>
    </source>
</evidence>
<dbReference type="Pfam" id="PF00153">
    <property type="entry name" value="Mito_carr"/>
    <property type="match status" value="3"/>
</dbReference>
<evidence type="ECO:0000259" key="13">
    <source>
        <dbReference type="PROSITE" id="PS50222"/>
    </source>
</evidence>
<dbReference type="GO" id="GO:0005313">
    <property type="term" value="F:L-glutamate transmembrane transporter activity"/>
    <property type="evidence" value="ECO:0007669"/>
    <property type="project" value="TreeGrafter"/>
</dbReference>
<evidence type="ECO:0000256" key="3">
    <source>
        <dbReference type="ARBA" id="ARBA00022448"/>
    </source>
</evidence>
<dbReference type="Pfam" id="PF13405">
    <property type="entry name" value="EF-hand_6"/>
    <property type="match status" value="1"/>
</dbReference>
<dbReference type="GO" id="GO:0043490">
    <property type="term" value="P:malate-aspartate shuttle"/>
    <property type="evidence" value="ECO:0007669"/>
    <property type="project" value="TreeGrafter"/>
</dbReference>
<dbReference type="PROSITE" id="PS00018">
    <property type="entry name" value="EF_HAND_1"/>
    <property type="match status" value="1"/>
</dbReference>
<evidence type="ECO:0000313" key="14">
    <source>
        <dbReference type="EMBL" id="OQV25113.1"/>
    </source>
</evidence>
<feature type="repeat" description="Solcar" evidence="12">
    <location>
        <begin position="362"/>
        <end position="453"/>
    </location>
</feature>
<protein>
    <submittedName>
        <fullName evidence="14">Calcium-binding mitochondrial carrier protein Aralar1</fullName>
    </submittedName>
</protein>
<keyword evidence="6" id="KW-0999">Mitochondrion inner membrane</keyword>
<feature type="domain" description="EF-hand" evidence="13">
    <location>
        <begin position="196"/>
        <end position="231"/>
    </location>
</feature>
<comment type="caution">
    <text evidence="14">The sequence shown here is derived from an EMBL/GenBank/DDBJ whole genome shotgun (WGS) entry which is preliminary data.</text>
</comment>
<organism evidence="14 15">
    <name type="scientific">Hypsibius exemplaris</name>
    <name type="common">Freshwater tardigrade</name>
    <dbReference type="NCBI Taxonomy" id="2072580"/>
    <lineage>
        <taxon>Eukaryota</taxon>
        <taxon>Metazoa</taxon>
        <taxon>Ecdysozoa</taxon>
        <taxon>Tardigrada</taxon>
        <taxon>Eutardigrada</taxon>
        <taxon>Parachela</taxon>
        <taxon>Hypsibioidea</taxon>
        <taxon>Hypsibiidae</taxon>
        <taxon>Hypsibius</taxon>
    </lineage>
</organism>
<dbReference type="InterPro" id="IPR051028">
    <property type="entry name" value="Mito_Solute_Carrier"/>
</dbReference>
<dbReference type="PROSITE" id="PS50920">
    <property type="entry name" value="SOLCAR"/>
    <property type="match status" value="3"/>
</dbReference>
<gene>
    <name evidence="14" type="ORF">BV898_00805</name>
</gene>
<keyword evidence="15" id="KW-1185">Reference proteome</keyword>
<dbReference type="InterPro" id="IPR011992">
    <property type="entry name" value="EF-hand-dom_pair"/>
</dbReference>
<dbReference type="EMBL" id="MTYJ01000003">
    <property type="protein sequence ID" value="OQV25113.1"/>
    <property type="molecule type" value="Genomic_DNA"/>
</dbReference>
<feature type="domain" description="EF-hand" evidence="13">
    <location>
        <begin position="125"/>
        <end position="160"/>
    </location>
</feature>
<evidence type="ECO:0000256" key="9">
    <source>
        <dbReference type="ARBA" id="ARBA00023128"/>
    </source>
</evidence>
<evidence type="ECO:0000256" key="5">
    <source>
        <dbReference type="ARBA" id="ARBA00022737"/>
    </source>
</evidence>
<dbReference type="InterPro" id="IPR018108">
    <property type="entry name" value="MCP_transmembrane"/>
</dbReference>
<evidence type="ECO:0000313" key="15">
    <source>
        <dbReference type="Proteomes" id="UP000192578"/>
    </source>
</evidence>
<keyword evidence="10 12" id="KW-0472">Membrane</keyword>
<dbReference type="InterPro" id="IPR023395">
    <property type="entry name" value="MCP_dom_sf"/>
</dbReference>
<dbReference type="FunFam" id="1.10.238.10:FF:000416">
    <property type="entry name" value="Aralar1, isoform F"/>
    <property type="match status" value="1"/>
</dbReference>
<dbReference type="InterPro" id="IPR018247">
    <property type="entry name" value="EF_Hand_1_Ca_BS"/>
</dbReference>
<dbReference type="PANTHER" id="PTHR45678">
    <property type="entry name" value="MITOCHONDRIAL 2-OXODICARBOXYLATE CARRIER 1-RELATED"/>
    <property type="match status" value="1"/>
</dbReference>
<keyword evidence="9" id="KW-0496">Mitochondrion</keyword>
<dbReference type="Pfam" id="PF13202">
    <property type="entry name" value="EF-hand_5"/>
    <property type="match status" value="1"/>
</dbReference>
<dbReference type="Gene3D" id="1.50.40.10">
    <property type="entry name" value="Mitochondrial carrier domain"/>
    <property type="match status" value="1"/>
</dbReference>
<dbReference type="PANTHER" id="PTHR45678:SF9">
    <property type="entry name" value="CALCIUM-BINDING MITOCHONDRIAL CARRIER PROTEIN ARALAR1"/>
    <property type="match status" value="1"/>
</dbReference>
<proteinExistence type="inferred from homology"/>
<dbReference type="GO" id="GO:0005743">
    <property type="term" value="C:mitochondrial inner membrane"/>
    <property type="evidence" value="ECO:0007669"/>
    <property type="project" value="UniProtKB-SubCell"/>
</dbReference>
<dbReference type="InterPro" id="IPR002067">
    <property type="entry name" value="MCP"/>
</dbReference>
<dbReference type="PROSITE" id="PS50222">
    <property type="entry name" value="EF_HAND_2"/>
    <property type="match status" value="2"/>
</dbReference>
<keyword evidence="7" id="KW-0106">Calcium</keyword>
<dbReference type="CDD" id="cd00051">
    <property type="entry name" value="EFh"/>
    <property type="match status" value="1"/>
</dbReference>
<dbReference type="PRINTS" id="PR00926">
    <property type="entry name" value="MITOCARRIER"/>
</dbReference>
<dbReference type="SUPFAM" id="SSF47473">
    <property type="entry name" value="EF-hand"/>
    <property type="match status" value="2"/>
</dbReference>
<dbReference type="Gene3D" id="1.10.238.10">
    <property type="entry name" value="EF-hand"/>
    <property type="match status" value="2"/>
</dbReference>
<keyword evidence="4 12" id="KW-0812">Transmembrane</keyword>
<dbReference type="OrthoDB" id="2161at2759"/>
<comment type="subunit">
    <text evidence="11">Homodimer (via N-terminus).</text>
</comment>
<evidence type="ECO:0000256" key="1">
    <source>
        <dbReference type="ARBA" id="ARBA00004448"/>
    </source>
</evidence>
<evidence type="ECO:0000256" key="8">
    <source>
        <dbReference type="ARBA" id="ARBA00022989"/>
    </source>
</evidence>
<dbReference type="SUPFAM" id="SSF103506">
    <property type="entry name" value="Mitochondrial carrier"/>
    <property type="match status" value="1"/>
</dbReference>
<evidence type="ECO:0000256" key="12">
    <source>
        <dbReference type="PROSITE-ProRule" id="PRU00282"/>
    </source>
</evidence>
<keyword evidence="8" id="KW-1133">Transmembrane helix</keyword>
<name>A0A1W0XC81_HYPEX</name>
<evidence type="ECO:0000256" key="11">
    <source>
        <dbReference type="ARBA" id="ARBA00038674"/>
    </source>
</evidence>
<feature type="repeat" description="Solcar" evidence="12">
    <location>
        <begin position="553"/>
        <end position="641"/>
    </location>
</feature>
<accession>A0A1W0XC81</accession>
<keyword evidence="3" id="KW-0813">Transport</keyword>
<dbReference type="SMART" id="SM00054">
    <property type="entry name" value="EFh"/>
    <property type="match status" value="3"/>
</dbReference>